<comment type="similarity">
    <text evidence="3">Belongs to the UreF family.</text>
</comment>
<dbReference type="Gene3D" id="1.10.4190.10">
    <property type="entry name" value="Urease accessory protein UreF"/>
    <property type="match status" value="1"/>
</dbReference>
<keyword evidence="2 3" id="KW-0143">Chaperone</keyword>
<comment type="subcellular location">
    <subcellularLocation>
        <location evidence="3">Cytoplasm</location>
    </subcellularLocation>
</comment>
<proteinExistence type="inferred from homology"/>
<gene>
    <name evidence="3" type="primary">ureF</name>
    <name evidence="5" type="ORF">WHI96_20335</name>
</gene>
<dbReference type="Proteomes" id="UP001464923">
    <property type="component" value="Unassembled WGS sequence"/>
</dbReference>
<reference evidence="5 6" key="1">
    <citation type="submission" date="2024-03" db="EMBL/GenBank/DDBJ databases">
        <title>Draft genome sequence of Pseudonocardia tropica JCM 19149.</title>
        <authorList>
            <person name="Butdee W."/>
            <person name="Duangmal K."/>
        </authorList>
    </citation>
    <scope>NUCLEOTIDE SEQUENCE [LARGE SCALE GENOMIC DNA]</scope>
    <source>
        <strain evidence="5 6">JCM 19149</strain>
    </source>
</reference>
<dbReference type="HAMAP" id="MF_01385">
    <property type="entry name" value="UreF"/>
    <property type="match status" value="1"/>
</dbReference>
<dbReference type="InterPro" id="IPR038277">
    <property type="entry name" value="UreF_sf"/>
</dbReference>
<organism evidence="5 6">
    <name type="scientific">Pseudonocardia tropica</name>
    <dbReference type="NCBI Taxonomy" id="681289"/>
    <lineage>
        <taxon>Bacteria</taxon>
        <taxon>Bacillati</taxon>
        <taxon>Actinomycetota</taxon>
        <taxon>Actinomycetes</taxon>
        <taxon>Pseudonocardiales</taxon>
        <taxon>Pseudonocardiaceae</taxon>
        <taxon>Pseudonocardia</taxon>
    </lineage>
</organism>
<name>A0ABV1JYW0_9PSEU</name>
<protein>
    <recommendedName>
        <fullName evidence="3">Urease accessory protein UreF</fullName>
    </recommendedName>
</protein>
<comment type="function">
    <text evidence="3">Required for maturation of urease via the functional incorporation of the urease nickel metallocenter.</text>
</comment>
<evidence type="ECO:0000256" key="1">
    <source>
        <dbReference type="ARBA" id="ARBA00022988"/>
    </source>
</evidence>
<evidence type="ECO:0000256" key="3">
    <source>
        <dbReference type="HAMAP-Rule" id="MF_01385"/>
    </source>
</evidence>
<keyword evidence="6" id="KW-1185">Reference proteome</keyword>
<feature type="region of interest" description="Disordered" evidence="4">
    <location>
        <begin position="67"/>
        <end position="94"/>
    </location>
</feature>
<dbReference type="PANTHER" id="PTHR33620:SF1">
    <property type="entry name" value="UREASE ACCESSORY PROTEIN F"/>
    <property type="match status" value="1"/>
</dbReference>
<comment type="subunit">
    <text evidence="3">UreD, UreF and UreG form a complex that acts as a GTP-hydrolysis-dependent molecular chaperone, activating the urease apoprotein by helping to assemble the nickel containing metallocenter of UreC. The UreE protein probably delivers the nickel.</text>
</comment>
<evidence type="ECO:0000256" key="2">
    <source>
        <dbReference type="ARBA" id="ARBA00023186"/>
    </source>
</evidence>
<dbReference type="PANTHER" id="PTHR33620">
    <property type="entry name" value="UREASE ACCESSORY PROTEIN F"/>
    <property type="match status" value="1"/>
</dbReference>
<accession>A0ABV1JYW0</accession>
<dbReference type="EMBL" id="JBEDNP010000012">
    <property type="protein sequence ID" value="MEQ3541166.1"/>
    <property type="molecule type" value="Genomic_DNA"/>
</dbReference>
<keyword evidence="3" id="KW-0963">Cytoplasm</keyword>
<evidence type="ECO:0000313" key="5">
    <source>
        <dbReference type="EMBL" id="MEQ3541166.1"/>
    </source>
</evidence>
<evidence type="ECO:0000313" key="6">
    <source>
        <dbReference type="Proteomes" id="UP001464923"/>
    </source>
</evidence>
<dbReference type="RefSeq" id="WP_349302431.1">
    <property type="nucleotide sequence ID" value="NZ_JBEDNP010000012.1"/>
</dbReference>
<dbReference type="Pfam" id="PF01730">
    <property type="entry name" value="UreF"/>
    <property type="match status" value="1"/>
</dbReference>
<keyword evidence="1 3" id="KW-0996">Nickel insertion</keyword>
<comment type="caution">
    <text evidence="5">The sequence shown here is derived from an EMBL/GenBank/DDBJ whole genome shotgun (WGS) entry which is preliminary data.</text>
</comment>
<evidence type="ECO:0000256" key="4">
    <source>
        <dbReference type="SAM" id="MobiDB-lite"/>
    </source>
</evidence>
<dbReference type="PIRSF" id="PIRSF009467">
    <property type="entry name" value="Ureas_acces_UreF"/>
    <property type="match status" value="1"/>
</dbReference>
<sequence length="258" mass="25907">MMLASLVLSDARFPGGGHVHSGGLEEAAERGLVTDLTSLHAFLRGRLRTAGRVAACAAAAAADRAARAHPVPAGPVPAGPGPAGGDGDGDGPAERRWFVATADWAALDAALDARTPSAAQREASRAQGRASLRAVRAAWPSPVLGALLTAHPRPHHPLLTGAVVGATGEPPSAAARCVAYLAVSGPASAAVRLLGLDPFAVNAAIVALGDDLAAVVDEAAALAAGPPEDLPAPGAPVLDLMAESHVHHHRERVRLFAS</sequence>
<dbReference type="InterPro" id="IPR002639">
    <property type="entry name" value="UreF"/>
</dbReference>